<dbReference type="EMBL" id="LT993738">
    <property type="protein sequence ID" value="SPN74083.1"/>
    <property type="molecule type" value="Genomic_DNA"/>
</dbReference>
<proteinExistence type="predicted"/>
<protein>
    <submittedName>
        <fullName evidence="2">Uncharacterized protein</fullName>
    </submittedName>
</protein>
<gene>
    <name evidence="2" type="ORF">C10C_0949</name>
</gene>
<evidence type="ECO:0000313" key="2">
    <source>
        <dbReference type="EMBL" id="SPN74083.1"/>
    </source>
</evidence>
<keyword evidence="1" id="KW-1133">Transmembrane helix</keyword>
<dbReference type="RefSeq" id="WP_108897017.1">
    <property type="nucleotide sequence ID" value="NZ_LT993738.1"/>
</dbReference>
<evidence type="ECO:0000256" key="1">
    <source>
        <dbReference type="SAM" id="Phobius"/>
    </source>
</evidence>
<dbReference type="AlphaFoldDB" id="A0A2R8FCD4"/>
<feature type="transmembrane region" description="Helical" evidence="1">
    <location>
        <begin position="62"/>
        <end position="81"/>
    </location>
</feature>
<dbReference type="Proteomes" id="UP000244926">
    <property type="component" value="Chromosome I"/>
</dbReference>
<name>A0A2R8FCD4_9CHLA</name>
<organism evidence="2 3">
    <name type="scientific">Chlamydia serpentis</name>
    <dbReference type="NCBI Taxonomy" id="1967782"/>
    <lineage>
        <taxon>Bacteria</taxon>
        <taxon>Pseudomonadati</taxon>
        <taxon>Chlamydiota</taxon>
        <taxon>Chlamydiia</taxon>
        <taxon>Chlamydiales</taxon>
        <taxon>Chlamydiaceae</taxon>
        <taxon>Chlamydia/Chlamydophila group</taxon>
        <taxon>Chlamydia</taxon>
    </lineage>
</organism>
<reference evidence="3" key="1">
    <citation type="submission" date="2017-11" db="EMBL/GenBank/DDBJ databases">
        <authorList>
            <person name="Seth-Smith MB H."/>
        </authorList>
    </citation>
    <scope>NUCLEOTIDE SEQUENCE [LARGE SCALE GENOMIC DNA]</scope>
</reference>
<sequence length="331" mass="38742">MLSYTFDSSVSPTFQHRFMAGIDNWFFLGGNRVKIIRLRDSNFGYAVQENVSLSIIKKILKILSYILIPIVIVALLIRYFLHSRFTYSLEHVVDKSAPRFFANLQRRSICNGLKYAQNPLYFVSFSADVLRSLLPPVTEIPEANRLKNYIRDGQFIEGAEGIRKYLSNMLNYVIGCLGSIDRSQWTQLMKETKIQAYFDLRSFSFFRFVSPTLERIVEPIFKQESEIDSSLSIQGSRCFIIQCLKVYCERRYSEVVNSKDLRELIVSETGKEFFCPITERNLYDQVDQQCQRHLLERILHRSHDQLCWNDFTFSIIGDSMAMWIVEPIFRG</sequence>
<dbReference type="Pfam" id="PF04890">
    <property type="entry name" value="DUF648"/>
    <property type="match status" value="1"/>
</dbReference>
<keyword evidence="1" id="KW-0472">Membrane</keyword>
<accession>A0A2R8FCD4</accession>
<dbReference type="InterPro" id="IPR006974">
    <property type="entry name" value="DUF648"/>
</dbReference>
<dbReference type="OrthoDB" id="16987at2"/>
<keyword evidence="3" id="KW-1185">Reference proteome</keyword>
<evidence type="ECO:0000313" key="3">
    <source>
        <dbReference type="Proteomes" id="UP000244926"/>
    </source>
</evidence>
<keyword evidence="1" id="KW-0812">Transmembrane</keyword>
<dbReference type="KEGG" id="csee:C10C_0949"/>